<protein>
    <submittedName>
        <fullName evidence="1">Uncharacterized protein</fullName>
    </submittedName>
</protein>
<dbReference type="AlphaFoldDB" id="A0A561F1I7"/>
<dbReference type="EMBL" id="VIVR01000001">
    <property type="protein sequence ID" value="TWE21735.1"/>
    <property type="molecule type" value="Genomic_DNA"/>
</dbReference>
<dbReference type="RefSeq" id="WP_211785919.1">
    <property type="nucleotide sequence ID" value="NZ_VIVR01000001.1"/>
</dbReference>
<proteinExistence type="predicted"/>
<evidence type="ECO:0000313" key="2">
    <source>
        <dbReference type="Proteomes" id="UP000318416"/>
    </source>
</evidence>
<sequence length="95" mass="10467">MVESRLRVIEGRAVPEVPVAWDPWEFQALCVEAFVASWRARGFSPVTVDNDIGLLERTLKALGRPAWDVTPEDIDRVVGGLAVEGRAPSTRGRVP</sequence>
<evidence type="ECO:0000313" key="1">
    <source>
        <dbReference type="EMBL" id="TWE21735.1"/>
    </source>
</evidence>
<reference evidence="1 2" key="1">
    <citation type="submission" date="2019-06" db="EMBL/GenBank/DDBJ databases">
        <title>Sequencing the genomes of 1000 actinobacteria strains.</title>
        <authorList>
            <person name="Klenk H.-P."/>
        </authorList>
    </citation>
    <scope>NUCLEOTIDE SEQUENCE [LARGE SCALE GENOMIC DNA]</scope>
    <source>
        <strain evidence="1 2">DSM 41649</strain>
    </source>
</reference>
<organism evidence="1 2">
    <name type="scientific">Kitasatospora atroaurantiaca</name>
    <dbReference type="NCBI Taxonomy" id="285545"/>
    <lineage>
        <taxon>Bacteria</taxon>
        <taxon>Bacillati</taxon>
        <taxon>Actinomycetota</taxon>
        <taxon>Actinomycetes</taxon>
        <taxon>Kitasatosporales</taxon>
        <taxon>Streptomycetaceae</taxon>
        <taxon>Kitasatospora</taxon>
    </lineage>
</organism>
<name>A0A561F1I7_9ACTN</name>
<keyword evidence="2" id="KW-1185">Reference proteome</keyword>
<accession>A0A561F1I7</accession>
<gene>
    <name evidence="1" type="ORF">FB465_6943</name>
</gene>
<dbReference type="Proteomes" id="UP000318416">
    <property type="component" value="Unassembled WGS sequence"/>
</dbReference>
<comment type="caution">
    <text evidence="1">The sequence shown here is derived from an EMBL/GenBank/DDBJ whole genome shotgun (WGS) entry which is preliminary data.</text>
</comment>